<name>A0ABR9C8L6_9HYPH</name>
<dbReference type="Pfam" id="PF13730">
    <property type="entry name" value="HTH_36"/>
    <property type="match status" value="1"/>
</dbReference>
<feature type="compositionally biased region" description="Acidic residues" evidence="1">
    <location>
        <begin position="126"/>
        <end position="138"/>
    </location>
</feature>
<evidence type="ECO:0000313" key="2">
    <source>
        <dbReference type="EMBL" id="MBD8875420.1"/>
    </source>
</evidence>
<evidence type="ECO:0000256" key="1">
    <source>
        <dbReference type="SAM" id="MobiDB-lite"/>
    </source>
</evidence>
<dbReference type="InterPro" id="IPR036388">
    <property type="entry name" value="WH-like_DNA-bd_sf"/>
</dbReference>
<evidence type="ECO:0000313" key="3">
    <source>
        <dbReference type="Proteomes" id="UP000615687"/>
    </source>
</evidence>
<protein>
    <submittedName>
        <fullName evidence="2">Helix-turn-helix domain-containing protein</fullName>
    </submittedName>
</protein>
<keyword evidence="3" id="KW-1185">Reference proteome</keyword>
<organism evidence="2 3">
    <name type="scientific">Roseibium polysiphoniae</name>
    <dbReference type="NCBI Taxonomy" id="2571221"/>
    <lineage>
        <taxon>Bacteria</taxon>
        <taxon>Pseudomonadati</taxon>
        <taxon>Pseudomonadota</taxon>
        <taxon>Alphaproteobacteria</taxon>
        <taxon>Hyphomicrobiales</taxon>
        <taxon>Stappiaceae</taxon>
        <taxon>Roseibium</taxon>
    </lineage>
</organism>
<sequence>MSDLKRRPRMSIIPAEAVNDPNVSPVALKVLAALGRHTDRAGFCFRSLRKLADELALARCTVQRAVASLIEAGWLIRFRNHRKDGGDCSSTFRVLLRQRKRDRNGTFRTEDDGQPPQRPHYAPAEPDVDSATDPDSDAETNGGTDADTDAVAGILEQDAPPEEDAIAQPGRLRTGSPHKNDPIKTKSGNEPGEVRLPKRQRQEAAYVREVKRRLSSLGWVVTPGWFRQGDAPIRAWFAGGCDIDRDVMPPILNVLLNGGGRPSSLSYFTKAVFRAKNARVAIENLSPDDPLFRNSRADKDRAERRAYFADFEAVAAEISSGALS</sequence>
<dbReference type="SUPFAM" id="SSF46785">
    <property type="entry name" value="Winged helix' DNA-binding domain"/>
    <property type="match status" value="1"/>
</dbReference>
<dbReference type="Gene3D" id="1.10.10.10">
    <property type="entry name" value="Winged helix-like DNA-binding domain superfamily/Winged helix DNA-binding domain"/>
    <property type="match status" value="1"/>
</dbReference>
<accession>A0ABR9C8L6</accession>
<dbReference type="EMBL" id="JACYXJ010000002">
    <property type="protein sequence ID" value="MBD8875420.1"/>
    <property type="molecule type" value="Genomic_DNA"/>
</dbReference>
<gene>
    <name evidence="2" type="ORF">IG617_03870</name>
</gene>
<proteinExistence type="predicted"/>
<dbReference type="InterPro" id="IPR036390">
    <property type="entry name" value="WH_DNA-bd_sf"/>
</dbReference>
<dbReference type="RefSeq" id="WP_192107539.1">
    <property type="nucleotide sequence ID" value="NZ_JACYXJ010000002.1"/>
</dbReference>
<dbReference type="Proteomes" id="UP000615687">
    <property type="component" value="Unassembled WGS sequence"/>
</dbReference>
<feature type="region of interest" description="Disordered" evidence="1">
    <location>
        <begin position="99"/>
        <end position="201"/>
    </location>
</feature>
<reference evidence="2 3" key="1">
    <citation type="submission" date="2020-09" db="EMBL/GenBank/DDBJ databases">
        <title>The genome sequence of type strain Labrenzia polysiphoniae KACC 19711.</title>
        <authorList>
            <person name="Liu Y."/>
        </authorList>
    </citation>
    <scope>NUCLEOTIDE SEQUENCE [LARGE SCALE GENOMIC DNA]</scope>
    <source>
        <strain evidence="2 3">KACC 19711</strain>
    </source>
</reference>
<feature type="compositionally biased region" description="Basic and acidic residues" evidence="1">
    <location>
        <begin position="192"/>
        <end position="201"/>
    </location>
</feature>
<comment type="caution">
    <text evidence="2">The sequence shown here is derived from an EMBL/GenBank/DDBJ whole genome shotgun (WGS) entry which is preliminary data.</text>
</comment>